<protein>
    <submittedName>
        <fullName evidence="3">Uncharacterized protein</fullName>
    </submittedName>
</protein>
<keyword evidence="4" id="KW-1185">Reference proteome</keyword>
<feature type="region of interest" description="Disordered" evidence="1">
    <location>
        <begin position="38"/>
        <end position="74"/>
    </location>
</feature>
<feature type="compositionally biased region" description="Low complexity" evidence="1">
    <location>
        <begin position="245"/>
        <end position="264"/>
    </location>
</feature>
<evidence type="ECO:0000256" key="1">
    <source>
        <dbReference type="SAM" id="MobiDB-lite"/>
    </source>
</evidence>
<dbReference type="AlphaFoldDB" id="A0A5C3F0J7"/>
<evidence type="ECO:0000313" key="3">
    <source>
        <dbReference type="EMBL" id="SPO37600.1"/>
    </source>
</evidence>
<feature type="region of interest" description="Disordered" evidence="1">
    <location>
        <begin position="240"/>
        <end position="283"/>
    </location>
</feature>
<name>A0A5C3F0J7_9BASI</name>
<reference evidence="3 4" key="1">
    <citation type="submission" date="2018-03" db="EMBL/GenBank/DDBJ databases">
        <authorList>
            <person name="Guldener U."/>
        </authorList>
    </citation>
    <scope>NUCLEOTIDE SEQUENCE [LARGE SCALE GENOMIC DNA]</scope>
    <source>
        <strain evidence="3 4">DAOM196992</strain>
    </source>
</reference>
<evidence type="ECO:0000256" key="2">
    <source>
        <dbReference type="SAM" id="Phobius"/>
    </source>
</evidence>
<organism evidence="3 4">
    <name type="scientific">Pseudozyma flocculosa</name>
    <dbReference type="NCBI Taxonomy" id="84751"/>
    <lineage>
        <taxon>Eukaryota</taxon>
        <taxon>Fungi</taxon>
        <taxon>Dikarya</taxon>
        <taxon>Basidiomycota</taxon>
        <taxon>Ustilaginomycotina</taxon>
        <taxon>Ustilaginomycetes</taxon>
        <taxon>Ustilaginales</taxon>
        <taxon>Ustilaginaceae</taxon>
        <taxon>Pseudozyma</taxon>
    </lineage>
</organism>
<keyword evidence="2" id="KW-1133">Transmembrane helix</keyword>
<dbReference type="Proteomes" id="UP000323386">
    <property type="component" value="Unassembled WGS sequence"/>
</dbReference>
<sequence>MASGSVYGAIFGALITFISCAFVLYRIATRVSTPTSVESVQPTPEAEAVMAGQETAGSAKASRPPPTAVLAAPEPSEWSGAQLYQEYIKKAGMSTDNPQYVVFNTQKGGIEFAPAPAADAPYLKLHPDGKAELIKPPANKQKNDQQQQPQPKNNNNQQQQQQQQQNHQKSKEQPALVEGTIELSKFFDLITKVNGQPGVSRPTACTCSSLPHGGGHSGCPGPAFPPQAYYWHPSATPVHHPAPTSLAADAALQSQSQQQVQQGSKPTPVAAASTKPDKLAKPA</sequence>
<feature type="transmembrane region" description="Helical" evidence="2">
    <location>
        <begin position="6"/>
        <end position="25"/>
    </location>
</feature>
<feature type="compositionally biased region" description="Low complexity" evidence="1">
    <location>
        <begin position="135"/>
        <end position="167"/>
    </location>
</feature>
<proteinExistence type="predicted"/>
<keyword evidence="2" id="KW-0472">Membrane</keyword>
<dbReference type="EMBL" id="OOIP01000007">
    <property type="protein sequence ID" value="SPO37600.1"/>
    <property type="molecule type" value="Genomic_DNA"/>
</dbReference>
<accession>A0A5C3F0J7</accession>
<dbReference type="OrthoDB" id="2556678at2759"/>
<keyword evidence="2" id="KW-0812">Transmembrane</keyword>
<gene>
    <name evidence="3" type="ORF">PSFLO_03075</name>
</gene>
<feature type="region of interest" description="Disordered" evidence="1">
    <location>
        <begin position="130"/>
        <end position="174"/>
    </location>
</feature>
<evidence type="ECO:0000313" key="4">
    <source>
        <dbReference type="Proteomes" id="UP000323386"/>
    </source>
</evidence>